<dbReference type="KEGG" id="vg:5179606"/>
<dbReference type="Proteomes" id="UP000203987">
    <property type="component" value="Genome"/>
</dbReference>
<organism evidence="1 2">
    <name type="scientific">Ichnoviriform fumiferanae</name>
    <dbReference type="NCBI Taxonomy" id="419435"/>
    <lineage>
        <taxon>Viruses</taxon>
        <taxon>Viruses incertae sedis</taxon>
        <taxon>Polydnaviriformidae</taxon>
        <taxon>Ichnoviriform</taxon>
    </lineage>
</organism>
<accession>A2PZY3</accession>
<proteinExistence type="predicted"/>
<dbReference type="RefSeq" id="YP_001029419.1">
    <property type="nucleotide sequence ID" value="NC_008919.1"/>
</dbReference>
<sequence>MRLMPFLETHVECTKGSGATNSGIAMYDNWSHAWRCEEMSERFHIYLQEERDKIVNLQGYAMLRPIEIMKEADTAWSPRCRCIFNEQKKFYMSSIVAYSRCTQFIFAIHLKTHTHRPIRIKFIVFILKKIRQHNYYFAFILPDHIVKIGDVLS</sequence>
<protein>
    <submittedName>
        <fullName evidence="1">GfV-C16-ORF2</fullName>
    </submittedName>
</protein>
<name>A2PZY3_9VIRU</name>
<reference evidence="1 2" key="1">
    <citation type="journal article" date="2007" name="J. Virol.">
        <title>Genomic and morphological features of a banchine polydnavirus: comparison with bracoviruses and ichnoviruses.</title>
        <authorList>
            <person name="Lapointe R."/>
            <person name="Tanaka K."/>
            <person name="Barney W.E."/>
            <person name="Whitfield J.B."/>
            <person name="Banks J.C."/>
            <person name="Beliveau C."/>
            <person name="Stoltz D."/>
            <person name="Webb B.A."/>
            <person name="Cusson M."/>
        </authorList>
    </citation>
    <scope>NUCLEOTIDE SEQUENCE [LARGE SCALE GENOMIC DNA]</scope>
</reference>
<dbReference type="EMBL" id="AB289993">
    <property type="protein sequence ID" value="BAF45555.1"/>
    <property type="molecule type" value="Genomic_DNA"/>
</dbReference>
<evidence type="ECO:0000313" key="1">
    <source>
        <dbReference type="EMBL" id="BAF45555.1"/>
    </source>
</evidence>
<evidence type="ECO:0000313" key="2">
    <source>
        <dbReference type="Proteomes" id="UP000203987"/>
    </source>
</evidence>
<dbReference type="GeneID" id="5179606"/>